<keyword evidence="3" id="KW-1185">Reference proteome</keyword>
<sequence length="88" mass="10378">MNHYTKPSMEKHSFQPVDENPSQLSWWVQITTISPSCIYYFGPFEHQTEATVAQYEYIQDLLEEKAKGIDIEITKTKPEVLTIYEEDF</sequence>
<proteinExistence type="predicted"/>
<evidence type="ECO:0000313" key="2">
    <source>
        <dbReference type="EMBL" id="VEP16901.1"/>
    </source>
</evidence>
<evidence type="ECO:0008006" key="4">
    <source>
        <dbReference type="Google" id="ProtNLM"/>
    </source>
</evidence>
<evidence type="ECO:0000256" key="1">
    <source>
        <dbReference type="SAM" id="MobiDB-lite"/>
    </source>
</evidence>
<accession>A0A563VZN7</accession>
<name>A0A563VZN7_9CYAN</name>
<dbReference type="RefSeq" id="WP_246141566.1">
    <property type="nucleotide sequence ID" value="NZ_LR213811.1"/>
</dbReference>
<dbReference type="AlphaFoldDB" id="A0A563VZN7"/>
<dbReference type="Proteomes" id="UP000320055">
    <property type="component" value="Unassembled WGS sequence"/>
</dbReference>
<dbReference type="EMBL" id="CAACVJ010000457">
    <property type="protein sequence ID" value="VEP16901.1"/>
    <property type="molecule type" value="Genomic_DNA"/>
</dbReference>
<dbReference type="Pfam" id="PF08846">
    <property type="entry name" value="DUF1816"/>
    <property type="match status" value="1"/>
</dbReference>
<reference evidence="2 3" key="1">
    <citation type="submission" date="2019-01" db="EMBL/GenBank/DDBJ databases">
        <authorList>
            <person name="Brito A."/>
        </authorList>
    </citation>
    <scope>NUCLEOTIDE SEQUENCE [LARGE SCALE GENOMIC DNA]</scope>
    <source>
        <strain evidence="2">1</strain>
    </source>
</reference>
<feature type="region of interest" description="Disordered" evidence="1">
    <location>
        <begin position="1"/>
        <end position="20"/>
    </location>
</feature>
<gene>
    <name evidence="2" type="ORF">H1P_510004</name>
</gene>
<organism evidence="2 3">
    <name type="scientific">Hyella patelloides LEGE 07179</name>
    <dbReference type="NCBI Taxonomy" id="945734"/>
    <lineage>
        <taxon>Bacteria</taxon>
        <taxon>Bacillati</taxon>
        <taxon>Cyanobacteriota</taxon>
        <taxon>Cyanophyceae</taxon>
        <taxon>Pleurocapsales</taxon>
        <taxon>Hyellaceae</taxon>
        <taxon>Hyella</taxon>
    </lineage>
</organism>
<dbReference type="InterPro" id="IPR014945">
    <property type="entry name" value="DUF1816"/>
</dbReference>
<protein>
    <recommendedName>
        <fullName evidence="4">DUF1816 domain-containing protein</fullName>
    </recommendedName>
</protein>
<evidence type="ECO:0000313" key="3">
    <source>
        <dbReference type="Proteomes" id="UP000320055"/>
    </source>
</evidence>